<evidence type="ECO:0000256" key="12">
    <source>
        <dbReference type="ARBA" id="ARBA00023170"/>
    </source>
</evidence>
<keyword evidence="5" id="KW-0410">Iron transport</keyword>
<dbReference type="Gene3D" id="3.55.50.30">
    <property type="match status" value="1"/>
</dbReference>
<keyword evidence="8" id="KW-0408">Iron</keyword>
<reference evidence="18" key="2">
    <citation type="submission" date="2022-09" db="EMBL/GenBank/DDBJ databases">
        <title>Rouxiella aceris sp. nov., isolated from tree sap and emended description of the genus Rhouxiella.</title>
        <authorList>
            <person name="Kim I.S."/>
        </authorList>
    </citation>
    <scope>NUCLEOTIDE SEQUENCE</scope>
    <source>
        <strain evidence="18">SAP-2</strain>
    </source>
</reference>
<evidence type="ECO:0000256" key="11">
    <source>
        <dbReference type="ARBA" id="ARBA00023136"/>
    </source>
</evidence>
<evidence type="ECO:0000256" key="6">
    <source>
        <dbReference type="ARBA" id="ARBA00022692"/>
    </source>
</evidence>
<evidence type="ECO:0000259" key="17">
    <source>
        <dbReference type="SMART" id="SM00965"/>
    </source>
</evidence>
<dbReference type="PANTHER" id="PTHR32552:SF68">
    <property type="entry name" value="FERRICHROME OUTER MEMBRANE TRANSPORTER_PHAGE RECEPTOR"/>
    <property type="match status" value="1"/>
</dbReference>
<keyword evidence="13 14" id="KW-0998">Cell outer membrane</keyword>
<dbReference type="CDD" id="cd01347">
    <property type="entry name" value="ligand_gated_channel"/>
    <property type="match status" value="1"/>
</dbReference>
<dbReference type="PANTHER" id="PTHR32552">
    <property type="entry name" value="FERRICHROME IRON RECEPTOR-RELATED"/>
    <property type="match status" value="1"/>
</dbReference>
<evidence type="ECO:0000256" key="9">
    <source>
        <dbReference type="ARBA" id="ARBA00023065"/>
    </source>
</evidence>
<evidence type="ECO:0000256" key="7">
    <source>
        <dbReference type="ARBA" id="ARBA00022729"/>
    </source>
</evidence>
<evidence type="ECO:0000256" key="1">
    <source>
        <dbReference type="ARBA" id="ARBA00004571"/>
    </source>
</evidence>
<name>A0AA40X529_9GAMM</name>
<keyword evidence="11 14" id="KW-0472">Membrane</keyword>
<comment type="similarity">
    <text evidence="2 14 15">Belongs to the TonB-dependent receptor family.</text>
</comment>
<dbReference type="GO" id="GO:0038023">
    <property type="term" value="F:signaling receptor activity"/>
    <property type="evidence" value="ECO:0007669"/>
    <property type="project" value="InterPro"/>
</dbReference>
<dbReference type="InterPro" id="IPR036942">
    <property type="entry name" value="Beta-barrel_TonB_sf"/>
</dbReference>
<dbReference type="InterPro" id="IPR039426">
    <property type="entry name" value="TonB-dep_rcpt-like"/>
</dbReference>
<organism evidence="18 19">
    <name type="scientific">Rouxiella silvae</name>
    <dbReference type="NCBI Taxonomy" id="1646373"/>
    <lineage>
        <taxon>Bacteria</taxon>
        <taxon>Pseudomonadati</taxon>
        <taxon>Pseudomonadota</taxon>
        <taxon>Gammaproteobacteria</taxon>
        <taxon>Enterobacterales</taxon>
        <taxon>Yersiniaceae</taxon>
        <taxon>Rouxiella</taxon>
    </lineage>
</organism>
<reference evidence="18" key="1">
    <citation type="submission" date="2020-11" db="EMBL/GenBank/DDBJ databases">
        <authorList>
            <person name="Lee S.D."/>
        </authorList>
    </citation>
    <scope>NUCLEOTIDE SEQUENCE</scope>
    <source>
        <strain evidence="18">SAP-2</strain>
    </source>
</reference>
<dbReference type="Pfam" id="PF07660">
    <property type="entry name" value="STN"/>
    <property type="match status" value="1"/>
</dbReference>
<dbReference type="FunFam" id="2.40.170.20:FF:000005">
    <property type="entry name" value="TonB-dependent siderophore receptor"/>
    <property type="match status" value="1"/>
</dbReference>
<comment type="caution">
    <text evidence="18">The sequence shown here is derived from an EMBL/GenBank/DDBJ whole genome shotgun (WGS) entry which is preliminary data.</text>
</comment>
<feature type="signal peptide" evidence="16">
    <location>
        <begin position="1"/>
        <end position="32"/>
    </location>
</feature>
<dbReference type="AlphaFoldDB" id="A0AA40X529"/>
<evidence type="ECO:0000256" key="4">
    <source>
        <dbReference type="ARBA" id="ARBA00022452"/>
    </source>
</evidence>
<dbReference type="Pfam" id="PF07715">
    <property type="entry name" value="Plug"/>
    <property type="match status" value="1"/>
</dbReference>
<dbReference type="InterPro" id="IPR000531">
    <property type="entry name" value="Beta-barrel_TonB"/>
</dbReference>
<evidence type="ECO:0000256" key="2">
    <source>
        <dbReference type="ARBA" id="ARBA00009810"/>
    </source>
</evidence>
<evidence type="ECO:0000256" key="13">
    <source>
        <dbReference type="ARBA" id="ARBA00023237"/>
    </source>
</evidence>
<keyword evidence="3 14" id="KW-0813">Transport</keyword>
<evidence type="ECO:0000313" key="18">
    <source>
        <dbReference type="EMBL" id="MBF6638825.1"/>
    </source>
</evidence>
<gene>
    <name evidence="18" type="ORF">ITX54_19340</name>
</gene>
<evidence type="ECO:0000256" key="8">
    <source>
        <dbReference type="ARBA" id="ARBA00023004"/>
    </source>
</evidence>
<protein>
    <submittedName>
        <fullName evidence="18">TonB-dependent siderophore receptor</fullName>
    </submittedName>
</protein>
<evidence type="ECO:0000256" key="3">
    <source>
        <dbReference type="ARBA" id="ARBA00022448"/>
    </source>
</evidence>
<dbReference type="GO" id="GO:0015344">
    <property type="term" value="F:siderophore uptake transmembrane transporter activity"/>
    <property type="evidence" value="ECO:0007669"/>
    <property type="project" value="TreeGrafter"/>
</dbReference>
<dbReference type="Proteomes" id="UP000705283">
    <property type="component" value="Unassembled WGS sequence"/>
</dbReference>
<dbReference type="InterPro" id="IPR012910">
    <property type="entry name" value="Plug_dom"/>
</dbReference>
<accession>A0AA40X529</accession>
<keyword evidence="7 16" id="KW-0732">Signal</keyword>
<keyword evidence="10 15" id="KW-0798">TonB box</keyword>
<dbReference type="InterPro" id="IPR011662">
    <property type="entry name" value="Secretin/TonB_short_N"/>
</dbReference>
<sequence length="784" mass="85949">MSIFTVYRGSRVKSSLTAIALAVCSPISVSHAAAAMAVSLPAQPLINSLNALAQQAGVQLIAAPDSVARKNAPAVQGNMTLETALGRLLSGSGLGYSIDNGTVVVAPQTSAGDTLTVTSQYGAGVTVPQQSSSATKTDTPLLEVPQSVSVVTRERMDRQKVQSVTEALRYVPGVKTETYGVDPKGYDWIYIRGFNALTTNDYRDGLRQLNNSYSYFRTEPYALERIDIVRGPSSTLFGLGDAGGIVNRISKLPSAQGVHDVQIELGNFNRRQAQFDMSDKIDDDSHYLYRVIGLVRDSDTQFQYRDGPDVEDNRVYLAPSFTWLPNSDTSLTVRADYLRDTSGGTVAVLTEPGHNVTDTLLGDYNYNRFRQEQFTVGYELSHQFNDVFQVRQNVRYGQTDTILNNLLPGSVNFNTGTVSRNAIRFDEHMNAFNIDNQLQADFSTLSVTHRLLSGLDYSRLDGNAKRFGAVGPTLNIYNPVYGLNIADPTYALNNNDQTTSQLGLYMQDQISLTPKWLLTLGGRHDDISLRTQNNLTHSTSWVDKGAWTGRAGLTYLAENGLAPYISYAESFVPNSGTDSKNRTFDPSKAHQYEIGVKYQPDANMLMTLAAFDITKTNVLTNEIVNNLITGYQVASGEVRSRGVEAETTVKLTESLDLLASYTYTATEITASNNGDRGNQQANVPKHMASTWLNYGFHQGTLDGLLLSAGVRYVGSMYGDNANTIPVKNFALVDAGAKYQVNRHVSVGFNIQNLLNHHYVGTCDDDTSCYPGQDRTFIGSLKYSF</sequence>
<dbReference type="InterPro" id="IPR037066">
    <property type="entry name" value="Plug_dom_sf"/>
</dbReference>
<dbReference type="SMART" id="SM00965">
    <property type="entry name" value="STN"/>
    <property type="match status" value="1"/>
</dbReference>
<dbReference type="GO" id="GO:0015891">
    <property type="term" value="P:siderophore transport"/>
    <property type="evidence" value="ECO:0007669"/>
    <property type="project" value="InterPro"/>
</dbReference>
<dbReference type="Gene3D" id="2.40.170.20">
    <property type="entry name" value="TonB-dependent receptor, beta-barrel domain"/>
    <property type="match status" value="1"/>
</dbReference>
<keyword evidence="9" id="KW-0406">Ion transport</keyword>
<feature type="domain" description="Secretin/TonB short N-terminal" evidence="17">
    <location>
        <begin position="58"/>
        <end position="108"/>
    </location>
</feature>
<dbReference type="Gene3D" id="2.170.130.10">
    <property type="entry name" value="TonB-dependent receptor, plug domain"/>
    <property type="match status" value="1"/>
</dbReference>
<evidence type="ECO:0000256" key="16">
    <source>
        <dbReference type="SAM" id="SignalP"/>
    </source>
</evidence>
<dbReference type="EMBL" id="JADMKS010000008">
    <property type="protein sequence ID" value="MBF6638825.1"/>
    <property type="molecule type" value="Genomic_DNA"/>
</dbReference>
<dbReference type="InterPro" id="IPR010105">
    <property type="entry name" value="TonB_sidphr_rcpt"/>
</dbReference>
<evidence type="ECO:0000256" key="15">
    <source>
        <dbReference type="RuleBase" id="RU003357"/>
    </source>
</evidence>
<dbReference type="PROSITE" id="PS52016">
    <property type="entry name" value="TONB_DEPENDENT_REC_3"/>
    <property type="match status" value="1"/>
</dbReference>
<dbReference type="RefSeq" id="WP_194978606.1">
    <property type="nucleotide sequence ID" value="NZ_JADMKS010000008.1"/>
</dbReference>
<feature type="chain" id="PRO_5041434878" evidence="16">
    <location>
        <begin position="33"/>
        <end position="784"/>
    </location>
</feature>
<evidence type="ECO:0000256" key="10">
    <source>
        <dbReference type="ARBA" id="ARBA00023077"/>
    </source>
</evidence>
<evidence type="ECO:0000313" key="19">
    <source>
        <dbReference type="Proteomes" id="UP000705283"/>
    </source>
</evidence>
<dbReference type="FunFam" id="2.170.130.10:FF:000001">
    <property type="entry name" value="Catecholate siderophore TonB-dependent receptor"/>
    <property type="match status" value="1"/>
</dbReference>
<evidence type="ECO:0000256" key="14">
    <source>
        <dbReference type="PROSITE-ProRule" id="PRU01360"/>
    </source>
</evidence>
<evidence type="ECO:0000256" key="5">
    <source>
        <dbReference type="ARBA" id="ARBA00022496"/>
    </source>
</evidence>
<keyword evidence="12 18" id="KW-0675">Receptor</keyword>
<dbReference type="GO" id="GO:0009279">
    <property type="term" value="C:cell outer membrane"/>
    <property type="evidence" value="ECO:0007669"/>
    <property type="project" value="UniProtKB-SubCell"/>
</dbReference>
<keyword evidence="4 14" id="KW-1134">Transmembrane beta strand</keyword>
<proteinExistence type="inferred from homology"/>
<dbReference type="Pfam" id="PF00593">
    <property type="entry name" value="TonB_dep_Rec_b-barrel"/>
    <property type="match status" value="1"/>
</dbReference>
<comment type="subcellular location">
    <subcellularLocation>
        <location evidence="1 14">Cell outer membrane</location>
        <topology evidence="1 14">Multi-pass membrane protein</topology>
    </subcellularLocation>
</comment>
<dbReference type="NCBIfam" id="TIGR01783">
    <property type="entry name" value="TonB-siderophor"/>
    <property type="match status" value="1"/>
</dbReference>
<keyword evidence="6 14" id="KW-0812">Transmembrane</keyword>
<dbReference type="SUPFAM" id="SSF56935">
    <property type="entry name" value="Porins"/>
    <property type="match status" value="1"/>
</dbReference>